<evidence type="ECO:0000259" key="2">
    <source>
        <dbReference type="SMART" id="SM00343"/>
    </source>
</evidence>
<evidence type="ECO:0000313" key="4">
    <source>
        <dbReference type="EMBL" id="GFY34694.1"/>
    </source>
</evidence>
<feature type="region of interest" description="Disordered" evidence="1">
    <location>
        <begin position="116"/>
        <end position="143"/>
    </location>
</feature>
<dbReference type="AlphaFoldDB" id="A0A8X6WI09"/>
<dbReference type="SMART" id="SM00596">
    <property type="entry name" value="PRE_C2HC"/>
    <property type="match status" value="1"/>
</dbReference>
<comment type="caution">
    <text evidence="4">The sequence shown here is derived from an EMBL/GenBank/DDBJ whole genome shotgun (WGS) entry which is preliminary data.</text>
</comment>
<feature type="domain" description="CCHC-type" evidence="2">
    <location>
        <begin position="397"/>
        <end position="415"/>
    </location>
</feature>
<feature type="domain" description="Pre-C2HC" evidence="3">
    <location>
        <begin position="287"/>
        <end position="354"/>
    </location>
</feature>
<gene>
    <name evidence="4" type="primary">ORF1</name>
    <name evidence="4" type="ORF">TNCV_4701751</name>
</gene>
<proteinExistence type="predicted"/>
<accession>A0A8X6WI09</accession>
<evidence type="ECO:0000259" key="3">
    <source>
        <dbReference type="SMART" id="SM00596"/>
    </source>
</evidence>
<dbReference type="Pfam" id="PF07530">
    <property type="entry name" value="PRE_C2HC"/>
    <property type="match status" value="1"/>
</dbReference>
<dbReference type="Gene3D" id="4.10.60.10">
    <property type="entry name" value="Zinc finger, CCHC-type"/>
    <property type="match status" value="1"/>
</dbReference>
<organism evidence="4 5">
    <name type="scientific">Trichonephila clavipes</name>
    <name type="common">Golden silk orbweaver</name>
    <name type="synonym">Nephila clavipes</name>
    <dbReference type="NCBI Taxonomy" id="2585209"/>
    <lineage>
        <taxon>Eukaryota</taxon>
        <taxon>Metazoa</taxon>
        <taxon>Ecdysozoa</taxon>
        <taxon>Arthropoda</taxon>
        <taxon>Chelicerata</taxon>
        <taxon>Arachnida</taxon>
        <taxon>Araneae</taxon>
        <taxon>Araneomorphae</taxon>
        <taxon>Entelegynae</taxon>
        <taxon>Araneoidea</taxon>
        <taxon>Nephilidae</taxon>
        <taxon>Trichonephila</taxon>
    </lineage>
</organism>
<dbReference type="GO" id="GO:0003676">
    <property type="term" value="F:nucleic acid binding"/>
    <property type="evidence" value="ECO:0007669"/>
    <property type="project" value="InterPro"/>
</dbReference>
<dbReference type="GO" id="GO:0008270">
    <property type="term" value="F:zinc ion binding"/>
    <property type="evidence" value="ECO:0007669"/>
    <property type="project" value="InterPro"/>
</dbReference>
<dbReference type="EMBL" id="BMAU01021427">
    <property type="protein sequence ID" value="GFY34694.1"/>
    <property type="molecule type" value="Genomic_DNA"/>
</dbReference>
<feature type="domain" description="CCHC-type" evidence="2">
    <location>
        <begin position="374"/>
        <end position="389"/>
    </location>
</feature>
<keyword evidence="5" id="KW-1185">Reference proteome</keyword>
<sequence>MEVDSPDDDENHSPCYQRLKLKGKIATVQMRLKTFHDLQATFNTSNPSLMETTSAAAAEQQVKLDALVSERDSLPECLTFNCQFCKHSNPTTPVEVNAPIKNKNSHINKKAKTDKNINKTPVNDKNKTAKNENTNGKKKFKKRKIKKDSVEDFVFPTKTARPASPSNSEQIAIANNFSDLTVDQNQVIEEKEAKIADIPNPRPLQPIHLKITKNFRNQIKSIYQKFPETTNKTSGKFIKLYSKDVEEKHNLTKFLESDKDFEFFCIKPKLDKPIKVVIKGLPIYTKTQEILSDLEEEGFTVDKVNQLISKKHRGPLPFFLITLPRNATNSKIFDIKTLGYLQVRVEGFLVRGITQCYNCNNFFHTASECRLKPRCLKCGKEHTTKQCPIKERQENPFCINCKEHGHSACYTKCPLFPKPKKGATLPMISKSKVNNCKDGITYANVVSGRDSSPIPTPSASETIQQCECKNSSKGIHGINQDNNSDLAQVIELISIISKILKRSPEILQMLKNLKSAEDDHSKSYLIVEALLDKKDI</sequence>
<protein>
    <submittedName>
        <fullName evidence="4">Nucleic-acid-binding protein from transposon X-element</fullName>
    </submittedName>
</protein>
<name>A0A8X6WI09_TRICX</name>
<dbReference type="InterPro" id="IPR006579">
    <property type="entry name" value="Pre_C2HC_dom"/>
</dbReference>
<evidence type="ECO:0000313" key="5">
    <source>
        <dbReference type="Proteomes" id="UP000887159"/>
    </source>
</evidence>
<feature type="compositionally biased region" description="Basic and acidic residues" evidence="1">
    <location>
        <begin position="116"/>
        <end position="130"/>
    </location>
</feature>
<reference evidence="4" key="1">
    <citation type="submission" date="2020-08" db="EMBL/GenBank/DDBJ databases">
        <title>Multicomponent nature underlies the extraordinary mechanical properties of spider dragline silk.</title>
        <authorList>
            <person name="Kono N."/>
            <person name="Nakamura H."/>
            <person name="Mori M."/>
            <person name="Yoshida Y."/>
            <person name="Ohtoshi R."/>
            <person name="Malay A.D."/>
            <person name="Moran D.A.P."/>
            <person name="Tomita M."/>
            <person name="Numata K."/>
            <person name="Arakawa K."/>
        </authorList>
    </citation>
    <scope>NUCLEOTIDE SEQUENCE</scope>
</reference>
<evidence type="ECO:0000256" key="1">
    <source>
        <dbReference type="SAM" id="MobiDB-lite"/>
    </source>
</evidence>
<dbReference type="InterPro" id="IPR001878">
    <property type="entry name" value="Znf_CCHC"/>
</dbReference>
<feature type="domain" description="CCHC-type" evidence="2">
    <location>
        <begin position="355"/>
        <end position="371"/>
    </location>
</feature>
<dbReference type="SMART" id="SM00343">
    <property type="entry name" value="ZnF_C2HC"/>
    <property type="match status" value="3"/>
</dbReference>
<dbReference type="Proteomes" id="UP000887159">
    <property type="component" value="Unassembled WGS sequence"/>
</dbReference>